<dbReference type="InterPro" id="IPR036890">
    <property type="entry name" value="HATPase_C_sf"/>
</dbReference>
<dbReference type="EMBL" id="MRCB01000001">
    <property type="protein sequence ID" value="OKH26631.1"/>
    <property type="molecule type" value="Genomic_DNA"/>
</dbReference>
<evidence type="ECO:0000256" key="4">
    <source>
        <dbReference type="ARBA" id="ARBA00022777"/>
    </source>
</evidence>
<accession>A0A1U7HST2</accession>
<keyword evidence="4 9" id="KW-0418">Kinase</keyword>
<dbReference type="SMART" id="SM00448">
    <property type="entry name" value="REC"/>
    <property type="match status" value="1"/>
</dbReference>
<evidence type="ECO:0000259" key="8">
    <source>
        <dbReference type="PROSITE" id="PS50110"/>
    </source>
</evidence>
<proteinExistence type="predicted"/>
<evidence type="ECO:0000313" key="10">
    <source>
        <dbReference type="Proteomes" id="UP000186868"/>
    </source>
</evidence>
<dbReference type="PANTHER" id="PTHR43547:SF2">
    <property type="entry name" value="HYBRID SIGNAL TRANSDUCTION HISTIDINE KINASE C"/>
    <property type="match status" value="1"/>
</dbReference>
<dbReference type="Gene3D" id="1.10.287.130">
    <property type="match status" value="1"/>
</dbReference>
<dbReference type="InterPro" id="IPR001789">
    <property type="entry name" value="Sig_transdc_resp-reg_receiver"/>
</dbReference>
<feature type="domain" description="Histidine kinase" evidence="7">
    <location>
        <begin position="149"/>
        <end position="378"/>
    </location>
</feature>
<evidence type="ECO:0000313" key="9">
    <source>
        <dbReference type="EMBL" id="OKH26631.1"/>
    </source>
</evidence>
<dbReference type="InterPro" id="IPR004358">
    <property type="entry name" value="Sig_transdc_His_kin-like_C"/>
</dbReference>
<dbReference type="SMART" id="SM00388">
    <property type="entry name" value="HisKA"/>
    <property type="match status" value="1"/>
</dbReference>
<dbReference type="InterPro" id="IPR003661">
    <property type="entry name" value="HisK_dim/P_dom"/>
</dbReference>
<dbReference type="SMART" id="SM00387">
    <property type="entry name" value="HATPase_c"/>
    <property type="match status" value="1"/>
</dbReference>
<comment type="caution">
    <text evidence="9">The sequence shown here is derived from an EMBL/GenBank/DDBJ whole genome shotgun (WGS) entry which is preliminary data.</text>
</comment>
<dbReference type="Pfam" id="PF02518">
    <property type="entry name" value="HATPase_c"/>
    <property type="match status" value="1"/>
</dbReference>
<gene>
    <name evidence="9" type="ORF">NIES593_00800</name>
</gene>
<feature type="modified residue" description="4-aspartylphosphate" evidence="6">
    <location>
        <position position="61"/>
    </location>
</feature>
<evidence type="ECO:0000256" key="2">
    <source>
        <dbReference type="ARBA" id="ARBA00012438"/>
    </source>
</evidence>
<dbReference type="Gene3D" id="3.40.50.2300">
    <property type="match status" value="1"/>
</dbReference>
<keyword evidence="3 6" id="KW-0597">Phosphoprotein</keyword>
<dbReference type="PRINTS" id="PR00344">
    <property type="entry name" value="BCTRLSENSOR"/>
</dbReference>
<dbReference type="Pfam" id="PF00072">
    <property type="entry name" value="Response_reg"/>
    <property type="match status" value="1"/>
</dbReference>
<dbReference type="InterPro" id="IPR036097">
    <property type="entry name" value="HisK_dim/P_sf"/>
</dbReference>
<feature type="domain" description="Response regulatory" evidence="8">
    <location>
        <begin position="12"/>
        <end position="127"/>
    </location>
</feature>
<evidence type="ECO:0000259" key="7">
    <source>
        <dbReference type="PROSITE" id="PS50109"/>
    </source>
</evidence>
<evidence type="ECO:0000256" key="1">
    <source>
        <dbReference type="ARBA" id="ARBA00000085"/>
    </source>
</evidence>
<dbReference type="Gene3D" id="3.30.565.10">
    <property type="entry name" value="Histidine kinase-like ATPase, C-terminal domain"/>
    <property type="match status" value="1"/>
</dbReference>
<dbReference type="InterPro" id="IPR003594">
    <property type="entry name" value="HATPase_dom"/>
</dbReference>
<dbReference type="EC" id="2.7.13.3" evidence="2"/>
<evidence type="ECO:0000256" key="3">
    <source>
        <dbReference type="ARBA" id="ARBA00022553"/>
    </source>
</evidence>
<dbReference type="InterPro" id="IPR011006">
    <property type="entry name" value="CheY-like_superfamily"/>
</dbReference>
<dbReference type="InterPro" id="IPR005467">
    <property type="entry name" value="His_kinase_dom"/>
</dbReference>
<evidence type="ECO:0000256" key="5">
    <source>
        <dbReference type="ARBA" id="ARBA00023012"/>
    </source>
</evidence>
<dbReference type="GO" id="GO:0000155">
    <property type="term" value="F:phosphorelay sensor kinase activity"/>
    <property type="evidence" value="ECO:0007669"/>
    <property type="project" value="InterPro"/>
</dbReference>
<dbReference type="PROSITE" id="PS50109">
    <property type="entry name" value="HIS_KIN"/>
    <property type="match status" value="1"/>
</dbReference>
<dbReference type="PROSITE" id="PS50110">
    <property type="entry name" value="RESPONSE_REGULATORY"/>
    <property type="match status" value="1"/>
</dbReference>
<dbReference type="AlphaFoldDB" id="A0A1U7HST2"/>
<organism evidence="9 10">
    <name type="scientific">Hydrococcus rivularis NIES-593</name>
    <dbReference type="NCBI Taxonomy" id="1921803"/>
    <lineage>
        <taxon>Bacteria</taxon>
        <taxon>Bacillati</taxon>
        <taxon>Cyanobacteriota</taxon>
        <taxon>Cyanophyceae</taxon>
        <taxon>Pleurocapsales</taxon>
        <taxon>Hydrococcaceae</taxon>
        <taxon>Hydrococcus</taxon>
    </lineage>
</organism>
<name>A0A1U7HST2_9CYAN</name>
<keyword evidence="5" id="KW-0902">Two-component regulatory system</keyword>
<sequence length="378" mass="42470">MPQVSQSARKDKILVVDDSPENLLLVESILQQEGYEIFPAKDGWAALALVKQFAPHLILLDVMMPGMDGFEVTRRIREDPSLPYIPILLITVHDRPSAVKGLDMGADDFIRKPVDVDELLARVRSLLRLKHSVDRQEQMVKVREDYMSRLAHDLRAPLFAAERVLGLLKQGAFGDLSPPVLEAIAILARSNRNLLEMVNTLLEVYRYEFAQKALDFVRVDLGTLAEEVVRELTPLANEKGLSLTLELDSKDRSPSNLQVLGDRLELRRLLTNLIDNSIKFTDRGSVRVRLYQSPKRSNSDEVAKAWAIVTVEDTGPGISAQEQQFLFDRYRVGKHRRSGSGLGLHLSRQIVETHQGTIEVSSEPGRGSIFIVRLPAIT</sequence>
<dbReference type="PANTHER" id="PTHR43547">
    <property type="entry name" value="TWO-COMPONENT HISTIDINE KINASE"/>
    <property type="match status" value="1"/>
</dbReference>
<keyword evidence="4 9" id="KW-0808">Transferase</keyword>
<keyword evidence="10" id="KW-1185">Reference proteome</keyword>
<dbReference type="SUPFAM" id="SSF47384">
    <property type="entry name" value="Homodimeric domain of signal transducing histidine kinase"/>
    <property type="match status" value="1"/>
</dbReference>
<dbReference type="Proteomes" id="UP000186868">
    <property type="component" value="Unassembled WGS sequence"/>
</dbReference>
<reference evidence="9 10" key="1">
    <citation type="submission" date="2016-11" db="EMBL/GenBank/DDBJ databases">
        <title>Draft Genome Sequences of Nine Cyanobacterial Strains from Diverse Habitats.</title>
        <authorList>
            <person name="Zhu T."/>
            <person name="Hou S."/>
            <person name="Lu X."/>
            <person name="Hess W.R."/>
        </authorList>
    </citation>
    <scope>NUCLEOTIDE SEQUENCE [LARGE SCALE GENOMIC DNA]</scope>
    <source>
        <strain evidence="9 10">NIES-593</strain>
    </source>
</reference>
<dbReference type="SUPFAM" id="SSF52172">
    <property type="entry name" value="CheY-like"/>
    <property type="match status" value="1"/>
</dbReference>
<dbReference type="SUPFAM" id="SSF55874">
    <property type="entry name" value="ATPase domain of HSP90 chaperone/DNA topoisomerase II/histidine kinase"/>
    <property type="match status" value="1"/>
</dbReference>
<comment type="catalytic activity">
    <reaction evidence="1">
        <text>ATP + protein L-histidine = ADP + protein N-phospho-L-histidine.</text>
        <dbReference type="EC" id="2.7.13.3"/>
    </reaction>
</comment>
<evidence type="ECO:0000256" key="6">
    <source>
        <dbReference type="PROSITE-ProRule" id="PRU00169"/>
    </source>
</evidence>
<protein>
    <recommendedName>
        <fullName evidence="2">histidine kinase</fullName>
        <ecNumber evidence="2">2.7.13.3</ecNumber>
    </recommendedName>
</protein>
<dbReference type="STRING" id="1921803.NIES593_00800"/>
<dbReference type="CDD" id="cd00082">
    <property type="entry name" value="HisKA"/>
    <property type="match status" value="1"/>
</dbReference>